<dbReference type="InterPro" id="IPR014729">
    <property type="entry name" value="Rossmann-like_a/b/a_fold"/>
</dbReference>
<accession>A3LWL2</accession>
<dbReference type="OMA" id="IGTHHYD"/>
<dbReference type="GeneID" id="4839311"/>
<dbReference type="SUPFAM" id="SSF52402">
    <property type="entry name" value="Adenine nucleotide alpha hydrolases-like"/>
    <property type="match status" value="1"/>
</dbReference>
<dbReference type="EMBL" id="CP000499">
    <property type="protein sequence ID" value="ABN67302.1"/>
    <property type="molecule type" value="Genomic_DNA"/>
</dbReference>
<dbReference type="HOGENOM" id="CLU_033255_0_0_1"/>
<dbReference type="OrthoDB" id="843225at2759"/>
<dbReference type="STRING" id="322104.A3LWL2"/>
<feature type="compositionally biased region" description="Basic residues" evidence="1">
    <location>
        <begin position="334"/>
        <end position="350"/>
    </location>
</feature>
<dbReference type="KEGG" id="pic:PICST_60443"/>
<reference evidence="3 4" key="1">
    <citation type="journal article" date="2007" name="Nat. Biotechnol.">
        <title>Genome sequence of the lignocellulose-bioconverting and xylose-fermenting yeast Pichia stipitis.</title>
        <authorList>
            <person name="Jeffries T.W."/>
            <person name="Grigoriev I.V."/>
            <person name="Grimwood J."/>
            <person name="Laplaza J.M."/>
            <person name="Aerts A."/>
            <person name="Salamov A."/>
            <person name="Schmutz J."/>
            <person name="Lindquist E."/>
            <person name="Dehal P."/>
            <person name="Shapiro H."/>
            <person name="Jin Y.S."/>
            <person name="Passoth V."/>
            <person name="Richardson P.M."/>
        </authorList>
    </citation>
    <scope>NUCLEOTIDE SEQUENCE [LARGE SCALE GENOMIC DNA]</scope>
    <source>
        <strain evidence="4">ATCC 58785 / CBS 6054 / NBRC 10063 / NRRL Y-11545</strain>
    </source>
</reference>
<feature type="compositionally biased region" description="Polar residues" evidence="1">
    <location>
        <begin position="294"/>
        <end position="308"/>
    </location>
</feature>
<feature type="non-terminal residue" evidence="3">
    <location>
        <position position="1"/>
    </location>
</feature>
<dbReference type="InParanoid" id="A3LWL2"/>
<protein>
    <recommendedName>
        <fullName evidence="2">UspA domain-containing protein</fullName>
    </recommendedName>
</protein>
<feature type="region of interest" description="Disordered" evidence="1">
    <location>
        <begin position="290"/>
        <end position="350"/>
    </location>
</feature>
<dbReference type="AlphaFoldDB" id="A3LWL2"/>
<dbReference type="PANTHER" id="PTHR47815:SF1">
    <property type="entry name" value="UNIVERSAL STRESS PROTEIN A FAMILY PROTEIN C25B2.10"/>
    <property type="match status" value="1"/>
</dbReference>
<dbReference type="PANTHER" id="PTHR47815">
    <property type="entry name" value="UNIVERSAL STRESS PROTEIN A FAMILY PROTEIN C25B2.10"/>
    <property type="match status" value="1"/>
</dbReference>
<name>A3LWL2_PICST</name>
<dbReference type="Proteomes" id="UP000002258">
    <property type="component" value="Chromosome 5"/>
</dbReference>
<dbReference type="CDD" id="cd23659">
    <property type="entry name" value="USP_At3g01520-like"/>
    <property type="match status" value="1"/>
</dbReference>
<dbReference type="InterPro" id="IPR006016">
    <property type="entry name" value="UspA"/>
</dbReference>
<evidence type="ECO:0000313" key="4">
    <source>
        <dbReference type="Proteomes" id="UP000002258"/>
    </source>
</evidence>
<sequence length="350" mass="40131">EIEDETEHNTKLNALLYHQSEDTIDLYKQQNNSADLLGRLYYDDYDSDSIKSPLVSGSVTPTLSPVIAPIPLDFQSLPRRPNLNRLQSFERGVSFDTSRNEHRKSLIFKLKHPQYRFRRNNKTFLTGFNNDTESLRAIEWLFEEMVINGDSIVVLQVLDEKTHHAVDMERANRALAKIDAINSRLKKVSLVYEVVIGKPQKLLKKAIDEYRPAMMCIGTHHYDGKETNHRSFLSKQSFSKHFLECALVPVIIVKPSYHHIEELESPILNPQYFQKWIADIDISGTYTKKRTKPSIISPTNSRNSSYTNLAGDEERGRNSGSASPSVSDSERSRSRSTSKSRGFRGFFSHH</sequence>
<evidence type="ECO:0000256" key="1">
    <source>
        <dbReference type="SAM" id="MobiDB-lite"/>
    </source>
</evidence>
<gene>
    <name evidence="3" type="ORF">PICST_60443</name>
</gene>
<evidence type="ECO:0000259" key="2">
    <source>
        <dbReference type="Pfam" id="PF00582"/>
    </source>
</evidence>
<feature type="domain" description="UspA" evidence="2">
    <location>
        <begin position="122"/>
        <end position="254"/>
    </location>
</feature>
<organism evidence="3 4">
    <name type="scientific">Scheffersomyces stipitis (strain ATCC 58785 / CBS 6054 / NBRC 10063 / NRRL Y-11545)</name>
    <name type="common">Yeast</name>
    <name type="synonym">Pichia stipitis</name>
    <dbReference type="NCBI Taxonomy" id="322104"/>
    <lineage>
        <taxon>Eukaryota</taxon>
        <taxon>Fungi</taxon>
        <taxon>Dikarya</taxon>
        <taxon>Ascomycota</taxon>
        <taxon>Saccharomycotina</taxon>
        <taxon>Pichiomycetes</taxon>
        <taxon>Debaryomycetaceae</taxon>
        <taxon>Scheffersomyces</taxon>
    </lineage>
</organism>
<proteinExistence type="predicted"/>
<evidence type="ECO:0000313" key="3">
    <source>
        <dbReference type="EMBL" id="ABN67302.1"/>
    </source>
</evidence>
<keyword evidence="4" id="KW-1185">Reference proteome</keyword>
<dbReference type="Gene3D" id="3.40.50.620">
    <property type="entry name" value="HUPs"/>
    <property type="match status" value="1"/>
</dbReference>
<dbReference type="RefSeq" id="XP_001385331.1">
    <property type="nucleotide sequence ID" value="XM_001385294.1"/>
</dbReference>
<dbReference type="Pfam" id="PF00582">
    <property type="entry name" value="Usp"/>
    <property type="match status" value="1"/>
</dbReference>
<dbReference type="eggNOG" id="ENOG502RYEB">
    <property type="taxonomic scope" value="Eukaryota"/>
</dbReference>